<dbReference type="EMBL" id="CAWUON010000008">
    <property type="protein sequence ID" value="CAK7264731.1"/>
    <property type="molecule type" value="Genomic_DNA"/>
</dbReference>
<accession>A0ABP0DAS1</accession>
<dbReference type="PROSITE" id="PS00463">
    <property type="entry name" value="ZN2_CY6_FUNGAL_1"/>
    <property type="match status" value="1"/>
</dbReference>
<feature type="region of interest" description="Disordered" evidence="2">
    <location>
        <begin position="791"/>
        <end position="826"/>
    </location>
</feature>
<comment type="caution">
    <text evidence="4">The sequence shown here is derived from an EMBL/GenBank/DDBJ whole genome shotgun (WGS) entry which is preliminary data.</text>
</comment>
<protein>
    <recommendedName>
        <fullName evidence="3">Zn(2)-C6 fungal-type domain-containing protein</fullName>
    </recommendedName>
</protein>
<feature type="domain" description="Zn(2)-C6 fungal-type" evidence="3">
    <location>
        <begin position="18"/>
        <end position="48"/>
    </location>
</feature>
<dbReference type="PANTHER" id="PTHR47657">
    <property type="entry name" value="STEROL REGULATORY ELEMENT-BINDING PROTEIN ECM22"/>
    <property type="match status" value="1"/>
</dbReference>
<dbReference type="PANTHER" id="PTHR47657:SF13">
    <property type="entry name" value="ZN(2)-C6 FUNGAL-TYPE DOMAIN-CONTAINING PROTEIN-RELATED"/>
    <property type="match status" value="1"/>
</dbReference>
<feature type="compositionally biased region" description="Polar residues" evidence="2">
    <location>
        <begin position="143"/>
        <end position="158"/>
    </location>
</feature>
<sequence length="940" mass="101395">MSVQSKKPGSANRRSKSGCLTCRSRKVKCDEAKPACLACTRLILRCDYASEEAVCLHDRRLGAGPIKKRQFTSWRPQRIEPKKILAPQAASSLAASIPSSAPLPAPSVPSLPSAITTLSPPSIAASSPYNNTSTTTATTTNAHNGGTYSLSTFQTPTPEYTEYRPKDAVLPQETGNDMAACLPTTATPDMTNTAGLEFSSFFHDDLLETTSMRTPAQFPSIPSMDSTEYMFFGDLSTPLSPMLAPSSLAVGTPCCTTSTSNKVDEQAPDPALCASVVVNGNSGYVGGSTFAYDLMPASTPSPLANLVLGTKTMILTSFPSRVRLTDRDYEALLLFRQQIGLSIGSKSPAWSTHAVLIKLAIDHSAILHFLLAASFGELSWRSAAESGSASVSSIGGPVSLSASASMASTFGQLARRHYEAGHVALKELVATPHGTDQDGYYHVVVIACFWLEYLIKRRHVPLHGRRWASDNEFSRAIGSYMRKYRLRRNLMGREASSCSLSSSSSSSFSSSPLTTLTPSSPAPLNSARPPAACGLNDGATSDEDYETDQQARGGAKTDTLPTKAAGANTSATAASKDASTVITRPMPPVKYRSFLTRLLCWLYWHDCSTSFFGKGGSLAMQFRQPRRSQPRFYETARTTLLDFWDDYTPEEIADDNQNWPALQLINETWVAVHRLNVVFQTEDLISPPDRRCDSPPPPSSFPGQQAEETVSDIARDVRTLRTRYTAVFRLSAYAANSGGHRSRLLAMADWAVAHYLALELHLLRAGASQADLYGAHLPVLSKEPVVIGADFDGPSGDHKDRYNAYGTHPSYQNGTAADPPQSSSSSHPQAIAAQIIHLAERAIRTVGSVELDRFQWPLFWAGVETDNHVYQYFVLSNLINNDLHAALQAVLRERAGVSGVDSSGGSGGNGAGHNVAYHSTGSRVSIQRLRAICREAGTVA</sequence>
<evidence type="ECO:0000313" key="5">
    <source>
        <dbReference type="Proteomes" id="UP001642502"/>
    </source>
</evidence>
<feature type="compositionally biased region" description="Low complexity" evidence="2">
    <location>
        <begin position="562"/>
        <end position="578"/>
    </location>
</feature>
<keyword evidence="5" id="KW-1185">Reference proteome</keyword>
<feature type="compositionally biased region" description="Low complexity" evidence="2">
    <location>
        <begin position="498"/>
        <end position="527"/>
    </location>
</feature>
<organism evidence="4 5">
    <name type="scientific">Sporothrix epigloea</name>
    <dbReference type="NCBI Taxonomy" id="1892477"/>
    <lineage>
        <taxon>Eukaryota</taxon>
        <taxon>Fungi</taxon>
        <taxon>Dikarya</taxon>
        <taxon>Ascomycota</taxon>
        <taxon>Pezizomycotina</taxon>
        <taxon>Sordariomycetes</taxon>
        <taxon>Sordariomycetidae</taxon>
        <taxon>Ophiostomatales</taxon>
        <taxon>Ophiostomataceae</taxon>
        <taxon>Sporothrix</taxon>
    </lineage>
</organism>
<gene>
    <name evidence="4" type="ORF">SEPCBS119000_001144</name>
</gene>
<evidence type="ECO:0000256" key="2">
    <source>
        <dbReference type="SAM" id="MobiDB-lite"/>
    </source>
</evidence>
<feature type="region of interest" description="Disordered" evidence="2">
    <location>
        <begin position="498"/>
        <end position="578"/>
    </location>
</feature>
<evidence type="ECO:0000256" key="1">
    <source>
        <dbReference type="ARBA" id="ARBA00023242"/>
    </source>
</evidence>
<dbReference type="Pfam" id="PF00172">
    <property type="entry name" value="Zn_clus"/>
    <property type="match status" value="1"/>
</dbReference>
<keyword evidence="1" id="KW-0539">Nucleus</keyword>
<dbReference type="CDD" id="cd00067">
    <property type="entry name" value="GAL4"/>
    <property type="match status" value="1"/>
</dbReference>
<reference evidence="4 5" key="1">
    <citation type="submission" date="2024-01" db="EMBL/GenBank/DDBJ databases">
        <authorList>
            <person name="Allen C."/>
            <person name="Tagirdzhanova G."/>
        </authorList>
    </citation>
    <scope>NUCLEOTIDE SEQUENCE [LARGE SCALE GENOMIC DNA]</scope>
    <source>
        <strain evidence="4 5">CBS 119000</strain>
    </source>
</reference>
<feature type="region of interest" description="Disordered" evidence="2">
    <location>
        <begin position="119"/>
        <end position="159"/>
    </location>
</feature>
<feature type="compositionally biased region" description="Low complexity" evidence="2">
    <location>
        <begin position="124"/>
        <end position="142"/>
    </location>
</feature>
<dbReference type="InterPro" id="IPR036864">
    <property type="entry name" value="Zn2-C6_fun-type_DNA-bd_sf"/>
</dbReference>
<dbReference type="Gene3D" id="4.10.240.10">
    <property type="entry name" value="Zn(2)-C6 fungal-type DNA-binding domain"/>
    <property type="match status" value="1"/>
</dbReference>
<dbReference type="SMART" id="SM00066">
    <property type="entry name" value="GAL4"/>
    <property type="match status" value="1"/>
</dbReference>
<dbReference type="InterPro" id="IPR052400">
    <property type="entry name" value="Zn2-C6_fungal_TF"/>
</dbReference>
<evidence type="ECO:0000259" key="3">
    <source>
        <dbReference type="PROSITE" id="PS50048"/>
    </source>
</evidence>
<dbReference type="InterPro" id="IPR001138">
    <property type="entry name" value="Zn2Cys6_DnaBD"/>
</dbReference>
<proteinExistence type="predicted"/>
<evidence type="ECO:0000313" key="4">
    <source>
        <dbReference type="EMBL" id="CAK7264731.1"/>
    </source>
</evidence>
<dbReference type="PROSITE" id="PS50048">
    <property type="entry name" value="ZN2_CY6_FUNGAL_2"/>
    <property type="match status" value="1"/>
</dbReference>
<dbReference type="SUPFAM" id="SSF57701">
    <property type="entry name" value="Zn2/Cys6 DNA-binding domain"/>
    <property type="match status" value="1"/>
</dbReference>
<dbReference type="Proteomes" id="UP001642502">
    <property type="component" value="Unassembled WGS sequence"/>
</dbReference>
<name>A0ABP0DAS1_9PEZI</name>
<feature type="region of interest" description="Disordered" evidence="2">
    <location>
        <begin position="686"/>
        <end position="707"/>
    </location>
</feature>